<keyword evidence="3" id="KW-1185">Reference proteome</keyword>
<dbReference type="AlphaFoldDB" id="A0A383V7G5"/>
<accession>A0A383V7G5</accession>
<sequence length="154" mass="17065">MQCHYKHPLSSSITHQQLASRLQHQVQHIPQRHLRQQQQQQQQQQQRAALLVAQGLKENVAKLAAVDTIQQVTLQPVNHSIPNAPGKQASVAIYAHLAAKYGGKINADAAQEGLELYGEYVEEAKQVPGSHPNIDILLDVLSNGEELTVDVHQQ</sequence>
<proteinExistence type="predicted"/>
<gene>
    <name evidence="1" type="ORF">BQ4739_LOCUS1063</name>
    <name evidence="2" type="ORF">BQ4739_LOCUS13170</name>
</gene>
<dbReference type="InterPro" id="IPR016755">
    <property type="entry name" value="UCP019302"/>
</dbReference>
<evidence type="ECO:0000313" key="2">
    <source>
        <dbReference type="EMBL" id="SZX73049.1"/>
    </source>
</evidence>
<organism evidence="1 3">
    <name type="scientific">Tetradesmus obliquus</name>
    <name type="common">Green alga</name>
    <name type="synonym">Acutodesmus obliquus</name>
    <dbReference type="NCBI Taxonomy" id="3088"/>
    <lineage>
        <taxon>Eukaryota</taxon>
        <taxon>Viridiplantae</taxon>
        <taxon>Chlorophyta</taxon>
        <taxon>core chlorophytes</taxon>
        <taxon>Chlorophyceae</taxon>
        <taxon>CS clade</taxon>
        <taxon>Sphaeropleales</taxon>
        <taxon>Scenedesmaceae</taxon>
        <taxon>Tetradesmus</taxon>
    </lineage>
</organism>
<name>A0A383V7G5_TETOB</name>
<dbReference type="EMBL" id="FNXT01000072">
    <property type="protein sequence ID" value="SZX60524.1"/>
    <property type="molecule type" value="Genomic_DNA"/>
</dbReference>
<protein>
    <submittedName>
        <fullName evidence="1">Uncharacterized protein</fullName>
    </submittedName>
</protein>
<dbReference type="Pfam" id="PF10084">
    <property type="entry name" value="DUF2322"/>
    <property type="match status" value="1"/>
</dbReference>
<evidence type="ECO:0000313" key="3">
    <source>
        <dbReference type="Proteomes" id="UP000256970"/>
    </source>
</evidence>
<dbReference type="EMBL" id="FNXT01001183">
    <property type="protein sequence ID" value="SZX73049.1"/>
    <property type="molecule type" value="Genomic_DNA"/>
</dbReference>
<dbReference type="Proteomes" id="UP000256970">
    <property type="component" value="Unassembled WGS sequence"/>
</dbReference>
<reference evidence="1 3" key="1">
    <citation type="submission" date="2016-10" db="EMBL/GenBank/DDBJ databases">
        <authorList>
            <person name="Cai Z."/>
        </authorList>
    </citation>
    <scope>NUCLEOTIDE SEQUENCE [LARGE SCALE GENOMIC DNA]</scope>
</reference>
<evidence type="ECO:0000313" key="1">
    <source>
        <dbReference type="EMBL" id="SZX60524.1"/>
    </source>
</evidence>